<organism evidence="2 3">
    <name type="scientific">Liparis tanakae</name>
    <name type="common">Tanaka's snailfish</name>
    <dbReference type="NCBI Taxonomy" id="230148"/>
    <lineage>
        <taxon>Eukaryota</taxon>
        <taxon>Metazoa</taxon>
        <taxon>Chordata</taxon>
        <taxon>Craniata</taxon>
        <taxon>Vertebrata</taxon>
        <taxon>Euteleostomi</taxon>
        <taxon>Actinopterygii</taxon>
        <taxon>Neopterygii</taxon>
        <taxon>Teleostei</taxon>
        <taxon>Neoteleostei</taxon>
        <taxon>Acanthomorphata</taxon>
        <taxon>Eupercaria</taxon>
        <taxon>Perciformes</taxon>
        <taxon>Cottioidei</taxon>
        <taxon>Cottales</taxon>
        <taxon>Liparidae</taxon>
        <taxon>Liparis</taxon>
    </lineage>
</organism>
<protein>
    <submittedName>
        <fullName evidence="2">Uncharacterized protein</fullName>
    </submittedName>
</protein>
<evidence type="ECO:0000256" key="1">
    <source>
        <dbReference type="SAM" id="MobiDB-lite"/>
    </source>
</evidence>
<proteinExistence type="predicted"/>
<name>A0A4Z2I1F0_9TELE</name>
<dbReference type="AlphaFoldDB" id="A0A4Z2I1F0"/>
<dbReference type="EMBL" id="SRLO01000146">
    <property type="protein sequence ID" value="TNN71748.1"/>
    <property type="molecule type" value="Genomic_DNA"/>
</dbReference>
<keyword evidence="3" id="KW-1185">Reference proteome</keyword>
<accession>A0A4Z2I1F0</accession>
<evidence type="ECO:0000313" key="2">
    <source>
        <dbReference type="EMBL" id="TNN71748.1"/>
    </source>
</evidence>
<feature type="region of interest" description="Disordered" evidence="1">
    <location>
        <begin position="19"/>
        <end position="45"/>
    </location>
</feature>
<reference evidence="2 3" key="1">
    <citation type="submission" date="2019-03" db="EMBL/GenBank/DDBJ databases">
        <title>First draft genome of Liparis tanakae, snailfish: a comprehensive survey of snailfish specific genes.</title>
        <authorList>
            <person name="Kim W."/>
            <person name="Song I."/>
            <person name="Jeong J.-H."/>
            <person name="Kim D."/>
            <person name="Kim S."/>
            <person name="Ryu S."/>
            <person name="Song J.Y."/>
            <person name="Lee S.K."/>
        </authorList>
    </citation>
    <scope>NUCLEOTIDE SEQUENCE [LARGE SCALE GENOMIC DNA]</scope>
    <source>
        <tissue evidence="2">Muscle</tissue>
    </source>
</reference>
<comment type="caution">
    <text evidence="2">The sequence shown here is derived from an EMBL/GenBank/DDBJ whole genome shotgun (WGS) entry which is preliminary data.</text>
</comment>
<sequence>MSTERWRLEKASLWRATKPEEEKECEAERRRNFPTSSLRPSARHRSPELFRRGAWKRERSTSVQVLLEPQQMC</sequence>
<dbReference type="Proteomes" id="UP000314294">
    <property type="component" value="Unassembled WGS sequence"/>
</dbReference>
<gene>
    <name evidence="2" type="ORF">EYF80_018099</name>
</gene>
<evidence type="ECO:0000313" key="3">
    <source>
        <dbReference type="Proteomes" id="UP000314294"/>
    </source>
</evidence>
<feature type="compositionally biased region" description="Basic and acidic residues" evidence="1">
    <location>
        <begin position="19"/>
        <end position="31"/>
    </location>
</feature>